<dbReference type="Pfam" id="PF01814">
    <property type="entry name" value="Hemerythrin"/>
    <property type="match status" value="1"/>
</dbReference>
<dbReference type="GeneID" id="44294613"/>
<dbReference type="EMBL" id="LQOP01000006">
    <property type="protein sequence ID" value="ORV30457.1"/>
    <property type="molecule type" value="Genomic_DNA"/>
</dbReference>
<evidence type="ECO:0000313" key="9">
    <source>
        <dbReference type="Proteomes" id="UP000193811"/>
    </source>
</evidence>
<gene>
    <name evidence="4" type="ORF">A5726_27275</name>
    <name evidence="3" type="ORF">ACT17_02960</name>
    <name evidence="5" type="ORF">AWB98_04115</name>
    <name evidence="2" type="ORF">BN970_06570</name>
</gene>
<sequence>MCQYCGCREMPLIRDYIAEHERAVDHGREAVRALDRGDLDAARRLVAAMFDELRSHWQGEENGLFAVMHTDELYAEHIDPLVAEHRELAAFLEVADVTDPADQDRVRREVEELYVHIAKEEDGLFPASLTALDGDDWDAAMAGWRAAHPGREMIQG</sequence>
<reference evidence="4 7" key="4">
    <citation type="submission" date="2016-06" db="EMBL/GenBank/DDBJ databases">
        <authorList>
            <person name="Kjaerup R.B."/>
            <person name="Dalgaard T.S."/>
            <person name="Juul-Madsen H.R."/>
        </authorList>
    </citation>
    <scope>NUCLEOTIDE SEQUENCE [LARGE SCALE GENOMIC DNA]</scope>
    <source>
        <strain evidence="4 7">ACS1953</strain>
    </source>
</reference>
<protein>
    <submittedName>
        <fullName evidence="2 3">Hemerythrin</fullName>
    </submittedName>
</protein>
<dbReference type="PATRIC" id="fig|451644.5.peg.598"/>
<reference evidence="2 8" key="1">
    <citation type="submission" date="2015-03" db="EMBL/GenBank/DDBJ databases">
        <authorList>
            <person name="Murphy D."/>
        </authorList>
    </citation>
    <scope>NUCLEOTIDE SEQUENCE [LARGE SCALE GENOMIC DNA]</scope>
    <source>
        <strain evidence="2 8">D16</strain>
    </source>
</reference>
<reference evidence="5 9" key="3">
    <citation type="submission" date="2016-01" db="EMBL/GenBank/DDBJ databases">
        <title>The new phylogeny of the genus Mycobacterium.</title>
        <authorList>
            <person name="Tarcisio F."/>
            <person name="Conor M."/>
            <person name="Antonella G."/>
            <person name="Elisabetta G."/>
            <person name="Giulia F.S."/>
            <person name="Sara T."/>
            <person name="Anna F."/>
            <person name="Clotilde B."/>
            <person name="Roberto B."/>
            <person name="Veronica D.S."/>
            <person name="Fabio R."/>
            <person name="Monica P."/>
            <person name="Olivier J."/>
            <person name="Enrico T."/>
            <person name="Nicola S."/>
        </authorList>
    </citation>
    <scope>NUCLEOTIDE SEQUENCE [LARGE SCALE GENOMIC DNA]</scope>
    <source>
        <strain evidence="5 9">CCUG 50187</strain>
    </source>
</reference>
<dbReference type="RefSeq" id="WP_019343431.1">
    <property type="nucleotide sequence ID" value="NZ_AGSZ01000043.1"/>
</dbReference>
<dbReference type="EMBL" id="LZHX01000094">
    <property type="protein sequence ID" value="OBF13357.1"/>
    <property type="molecule type" value="Genomic_DNA"/>
</dbReference>
<evidence type="ECO:0000313" key="4">
    <source>
        <dbReference type="EMBL" id="OBF13357.1"/>
    </source>
</evidence>
<dbReference type="InterPro" id="IPR012312">
    <property type="entry name" value="Hemerythrin-like"/>
</dbReference>
<dbReference type="Proteomes" id="UP000093779">
    <property type="component" value="Unassembled WGS sequence"/>
</dbReference>
<evidence type="ECO:0000259" key="1">
    <source>
        <dbReference type="Pfam" id="PF01814"/>
    </source>
</evidence>
<dbReference type="Gene3D" id="1.20.120.520">
    <property type="entry name" value="nmb1532 protein domain like"/>
    <property type="match status" value="1"/>
</dbReference>
<dbReference type="Proteomes" id="UP000182227">
    <property type="component" value="Unassembled WGS sequence"/>
</dbReference>
<proteinExistence type="predicted"/>
<evidence type="ECO:0000313" key="2">
    <source>
        <dbReference type="EMBL" id="CQD24662.1"/>
    </source>
</evidence>
<keyword evidence="9" id="KW-1185">Reference proteome</keyword>
<evidence type="ECO:0000313" key="7">
    <source>
        <dbReference type="Proteomes" id="UP000093779"/>
    </source>
</evidence>
<evidence type="ECO:0000313" key="3">
    <source>
        <dbReference type="EMBL" id="KMV20620.1"/>
    </source>
</evidence>
<organism evidence="3 6">
    <name type="scientific">Mycolicibacterium conceptionense</name>
    <dbReference type="NCBI Taxonomy" id="451644"/>
    <lineage>
        <taxon>Bacteria</taxon>
        <taxon>Bacillati</taxon>
        <taxon>Actinomycetota</taxon>
        <taxon>Actinomycetes</taxon>
        <taxon>Mycobacteriales</taxon>
        <taxon>Mycobacteriaceae</taxon>
        <taxon>Mycolicibacterium</taxon>
    </lineage>
</organism>
<dbReference type="Proteomes" id="UP000193811">
    <property type="component" value="Unassembled WGS sequence"/>
</dbReference>
<feature type="domain" description="Hemerythrin-like" evidence="1">
    <location>
        <begin position="16"/>
        <end position="127"/>
    </location>
</feature>
<evidence type="ECO:0000313" key="6">
    <source>
        <dbReference type="Proteomes" id="UP000037594"/>
    </source>
</evidence>
<dbReference type="EMBL" id="CTEF01000007">
    <property type="protein sequence ID" value="CQD24662.1"/>
    <property type="molecule type" value="Genomic_DNA"/>
</dbReference>
<dbReference type="EMBL" id="LFOD01000001">
    <property type="protein sequence ID" value="KMV20620.1"/>
    <property type="molecule type" value="Genomic_DNA"/>
</dbReference>
<reference evidence="3 6" key="2">
    <citation type="submission" date="2015-06" db="EMBL/GenBank/DDBJ databases">
        <title>Genome sequence of Mycobacterium conceptionense strain MLE.</title>
        <authorList>
            <person name="Greninger A.L."/>
            <person name="Cunningham G."/>
            <person name="Chiu C.Y."/>
            <person name="Miller S."/>
        </authorList>
    </citation>
    <scope>NUCLEOTIDE SEQUENCE [LARGE SCALE GENOMIC DNA]</scope>
    <source>
        <strain evidence="3 6">MLE</strain>
    </source>
</reference>
<dbReference type="AlphaFoldDB" id="A0A0J8UJP1"/>
<evidence type="ECO:0000313" key="5">
    <source>
        <dbReference type="EMBL" id="ORV30457.1"/>
    </source>
</evidence>
<dbReference type="Proteomes" id="UP000037594">
    <property type="component" value="Unassembled WGS sequence"/>
</dbReference>
<accession>A0A0J8UJP1</accession>
<evidence type="ECO:0000313" key="8">
    <source>
        <dbReference type="Proteomes" id="UP000182227"/>
    </source>
</evidence>
<name>A0A0J8UJP1_9MYCO</name>